<keyword evidence="2 9" id="KW-0812">Transmembrane</keyword>
<evidence type="ECO:0000256" key="4">
    <source>
        <dbReference type="ARBA" id="ARBA00022771"/>
    </source>
</evidence>
<evidence type="ECO:0000256" key="9">
    <source>
        <dbReference type="SAM" id="Phobius"/>
    </source>
</evidence>
<keyword evidence="3" id="KW-0479">Metal-binding</keyword>
<reference key="2">
    <citation type="submission" date="2011-10" db="EMBL/GenBank/DDBJ databases">
        <title>The genome and transcriptome sequence of Clonorchis sinensis provide insights into the carcinogenic liver fluke.</title>
        <authorList>
            <person name="Wang X."/>
            <person name="Huang Y."/>
            <person name="Chen W."/>
            <person name="Liu H."/>
            <person name="Guo L."/>
            <person name="Chen Y."/>
            <person name="Luo F."/>
            <person name="Zhou W."/>
            <person name="Sun J."/>
            <person name="Mao Q."/>
            <person name="Liang P."/>
            <person name="Zhou C."/>
            <person name="Tian Y."/>
            <person name="Men J."/>
            <person name="Lv X."/>
            <person name="Huang L."/>
            <person name="Zhou J."/>
            <person name="Hu Y."/>
            <person name="Li R."/>
            <person name="Zhang F."/>
            <person name="Lei H."/>
            <person name="Li X."/>
            <person name="Hu X."/>
            <person name="Liang C."/>
            <person name="Xu J."/>
            <person name="Wu Z."/>
            <person name="Yu X."/>
        </authorList>
    </citation>
    <scope>NUCLEOTIDE SEQUENCE</scope>
    <source>
        <strain>Henan</strain>
    </source>
</reference>
<keyword evidence="6 9" id="KW-1133">Transmembrane helix</keyword>
<dbReference type="SUPFAM" id="SSF57850">
    <property type="entry name" value="RING/U-box"/>
    <property type="match status" value="1"/>
</dbReference>
<keyword evidence="7 9" id="KW-0472">Membrane</keyword>
<evidence type="ECO:0000256" key="6">
    <source>
        <dbReference type="ARBA" id="ARBA00022989"/>
    </source>
</evidence>
<evidence type="ECO:0000313" key="10">
    <source>
        <dbReference type="EMBL" id="GAA49550.1"/>
    </source>
</evidence>
<evidence type="ECO:0000256" key="3">
    <source>
        <dbReference type="ARBA" id="ARBA00022723"/>
    </source>
</evidence>
<feature type="region of interest" description="Disordered" evidence="8">
    <location>
        <begin position="714"/>
        <end position="758"/>
    </location>
</feature>
<dbReference type="AlphaFoldDB" id="G7Y9B5"/>
<reference evidence="10" key="1">
    <citation type="journal article" date="2011" name="Genome Biol.">
        <title>The draft genome of the carcinogenic human liver fluke Clonorchis sinensis.</title>
        <authorList>
            <person name="Wang X."/>
            <person name="Chen W."/>
            <person name="Huang Y."/>
            <person name="Sun J."/>
            <person name="Men J."/>
            <person name="Liu H."/>
            <person name="Luo F."/>
            <person name="Guo L."/>
            <person name="Lv X."/>
            <person name="Deng C."/>
            <person name="Zhou C."/>
            <person name="Fan Y."/>
            <person name="Li X."/>
            <person name="Huang L."/>
            <person name="Hu Y."/>
            <person name="Liang C."/>
            <person name="Hu X."/>
            <person name="Xu J."/>
            <person name="Yu X."/>
        </authorList>
    </citation>
    <scope>NUCLEOTIDE SEQUENCE [LARGE SCALE GENOMIC DNA]</scope>
    <source>
        <strain evidence="10">Henan</strain>
    </source>
</reference>
<evidence type="ECO:0000256" key="2">
    <source>
        <dbReference type="ARBA" id="ARBA00022692"/>
    </source>
</evidence>
<dbReference type="InParanoid" id="G7Y9B5"/>
<keyword evidence="11" id="KW-1185">Reference proteome</keyword>
<dbReference type="Gene3D" id="3.30.40.10">
    <property type="entry name" value="Zinc/RING finger domain, C3HC4 (zinc finger)"/>
    <property type="match status" value="1"/>
</dbReference>
<dbReference type="Pfam" id="PF13639">
    <property type="entry name" value="zf-RING_2"/>
    <property type="match status" value="1"/>
</dbReference>
<keyword evidence="4" id="KW-0863">Zinc-finger</keyword>
<feature type="compositionally biased region" description="Basic residues" evidence="8">
    <location>
        <begin position="594"/>
        <end position="605"/>
    </location>
</feature>
<dbReference type="EMBL" id="DF142967">
    <property type="protein sequence ID" value="GAA49550.1"/>
    <property type="molecule type" value="Genomic_DNA"/>
</dbReference>
<dbReference type="STRING" id="79923.G7Y9B5"/>
<dbReference type="InterPro" id="IPR001841">
    <property type="entry name" value="Znf_RING"/>
</dbReference>
<feature type="region of interest" description="Disordered" evidence="8">
    <location>
        <begin position="584"/>
        <end position="605"/>
    </location>
</feature>
<dbReference type="PANTHER" id="PTHR46539:SF23">
    <property type="entry name" value="RING-TYPE DOMAIN-CONTAINING PROTEIN"/>
    <property type="match status" value="1"/>
</dbReference>
<proteinExistence type="predicted"/>
<name>G7Y9B5_CLOSI</name>
<organism evidence="10 11">
    <name type="scientific">Clonorchis sinensis</name>
    <name type="common">Chinese liver fluke</name>
    <dbReference type="NCBI Taxonomy" id="79923"/>
    <lineage>
        <taxon>Eukaryota</taxon>
        <taxon>Metazoa</taxon>
        <taxon>Spiralia</taxon>
        <taxon>Lophotrochozoa</taxon>
        <taxon>Platyhelminthes</taxon>
        <taxon>Trematoda</taxon>
        <taxon>Digenea</taxon>
        <taxon>Opisthorchiida</taxon>
        <taxon>Opisthorchiata</taxon>
        <taxon>Opisthorchiidae</taxon>
        <taxon>Clonorchis</taxon>
    </lineage>
</organism>
<gene>
    <name evidence="10" type="ORF">CLF_103215</name>
</gene>
<evidence type="ECO:0000256" key="1">
    <source>
        <dbReference type="ARBA" id="ARBA00004370"/>
    </source>
</evidence>
<feature type="compositionally biased region" description="Low complexity" evidence="8">
    <location>
        <begin position="720"/>
        <end position="737"/>
    </location>
</feature>
<evidence type="ECO:0000256" key="5">
    <source>
        <dbReference type="ARBA" id="ARBA00022833"/>
    </source>
</evidence>
<dbReference type="InterPro" id="IPR013083">
    <property type="entry name" value="Znf_RING/FYVE/PHD"/>
</dbReference>
<feature type="transmembrane region" description="Helical" evidence="9">
    <location>
        <begin position="146"/>
        <end position="169"/>
    </location>
</feature>
<dbReference type="CDD" id="cd16668">
    <property type="entry name" value="RING-H2_RNF130-like"/>
    <property type="match status" value="1"/>
</dbReference>
<accession>G7Y9B5</accession>
<dbReference type="PANTHER" id="PTHR46539">
    <property type="entry name" value="E3 UBIQUITIN-PROTEIN LIGASE ATL42"/>
    <property type="match status" value="1"/>
</dbReference>
<evidence type="ECO:0000313" key="11">
    <source>
        <dbReference type="Proteomes" id="UP000008909"/>
    </source>
</evidence>
<keyword evidence="5" id="KW-0862">Zinc</keyword>
<protein>
    <submittedName>
        <fullName evidence="10">RING finger protein 150</fullName>
    </submittedName>
</protein>
<evidence type="ECO:0000256" key="8">
    <source>
        <dbReference type="SAM" id="MobiDB-lite"/>
    </source>
</evidence>
<dbReference type="GO" id="GO:0008270">
    <property type="term" value="F:zinc ion binding"/>
    <property type="evidence" value="ECO:0007669"/>
    <property type="project" value="UniProtKB-KW"/>
</dbReference>
<comment type="subcellular location">
    <subcellularLocation>
        <location evidence="1">Membrane</location>
    </subcellularLocation>
</comment>
<dbReference type="GO" id="GO:0016020">
    <property type="term" value="C:membrane"/>
    <property type="evidence" value="ECO:0007669"/>
    <property type="project" value="UniProtKB-SubCell"/>
</dbReference>
<dbReference type="PROSITE" id="PS50089">
    <property type="entry name" value="ZF_RING_2"/>
    <property type="match status" value="1"/>
</dbReference>
<sequence>MTVELALSSVAASRMGSADTHADSMRLSDTLNQPVTPVRMALVRTPPNGSDIHFSRSWNTTTLITNTSTTGAPVPRNYGVGSIAKLPLDSRELSLRGNLFTATTTKRPAGLEVDGAGARVIIEISTPPSPNSHPGAEEALLNRSSVLFVAVSFVLLMVISLAWLVFYYVQRFRYLHSKERVSRRLAELAKKAVARIPVKTLHPGDKETLSDMDQCAICIEPYRPMDQLRILPCRHYFHKLCIDPWLLEQRSCPMCKLDILQAYGLRTDFYFNLPGAESAGGPGHVSLLGTIRSGFASASGSDDGMERIALVHSSSLTTGPAPSLAYVVLSAASTCLPPLNVPNTNESVSDVAGRYYTQSSTSDLRVQPPLIQQHFVGPITPLGNQVVVPVLPSLAAITPQVGPESTAGFFVWNRDICAAAALGVTETTAVNISGEPHTIECSIPTLFDGGLVPGQRCAGTFTLRHSTNSAQWPVGIIAASSGTKVPEVTSTTQAFTGPVCSVIMECEGDDFPAVDSSTASASFEGRVIQDKIAAPRITMEEVSPHSLDSFGSVYGVAAGVRNDGDMDHQVLTTLEGSVPGCSTNAFAQRTDNRHPRKSSSRHFNPRSRMRLPVVMSGINRLPWASWLTAPWLRFRSGRSVHRRNSSSPAPYVFRPTIQAGSPAIPSDPLLVQPEPHEFTSTLHGSVNFHSVAQNTAQSQRTSSERVVVAVVETVPDRLQTSSSNDSDSSGTDSAGDNRAASSGGSGSPLPDECCTTLS</sequence>
<evidence type="ECO:0000256" key="7">
    <source>
        <dbReference type="ARBA" id="ARBA00023136"/>
    </source>
</evidence>
<dbReference type="SMART" id="SM00184">
    <property type="entry name" value="RING"/>
    <property type="match status" value="1"/>
</dbReference>
<dbReference type="Proteomes" id="UP000008909">
    <property type="component" value="Unassembled WGS sequence"/>
</dbReference>
<dbReference type="FunFam" id="3.30.40.10:FF:000009">
    <property type="entry name" value="E3 ubiquitin-protein ligase RNF130"/>
    <property type="match status" value="1"/>
</dbReference>